<name>A0A0V0GPB5_SOLCH</name>
<proteinExistence type="predicted"/>
<accession>A0A0V0GPB5</accession>
<organism evidence="1">
    <name type="scientific">Solanum chacoense</name>
    <name type="common">Chaco potato</name>
    <dbReference type="NCBI Taxonomy" id="4108"/>
    <lineage>
        <taxon>Eukaryota</taxon>
        <taxon>Viridiplantae</taxon>
        <taxon>Streptophyta</taxon>
        <taxon>Embryophyta</taxon>
        <taxon>Tracheophyta</taxon>
        <taxon>Spermatophyta</taxon>
        <taxon>Magnoliopsida</taxon>
        <taxon>eudicotyledons</taxon>
        <taxon>Gunneridae</taxon>
        <taxon>Pentapetalae</taxon>
        <taxon>asterids</taxon>
        <taxon>lamiids</taxon>
        <taxon>Solanales</taxon>
        <taxon>Solanaceae</taxon>
        <taxon>Solanoideae</taxon>
        <taxon>Solaneae</taxon>
        <taxon>Solanum</taxon>
    </lineage>
</organism>
<dbReference type="AlphaFoldDB" id="A0A0V0GPB5"/>
<dbReference type="EMBL" id="GEDG01034459">
    <property type="protein sequence ID" value="JAP09722.1"/>
    <property type="molecule type" value="Transcribed_RNA"/>
</dbReference>
<protein>
    <submittedName>
        <fullName evidence="1">Putative ovule protein</fullName>
    </submittedName>
</protein>
<reference evidence="1" key="1">
    <citation type="submission" date="2015-12" db="EMBL/GenBank/DDBJ databases">
        <title>Gene expression during late stages of embryo sac development: a critical building block for successful pollen-pistil interactions.</title>
        <authorList>
            <person name="Liu Y."/>
            <person name="Joly V."/>
            <person name="Sabar M."/>
            <person name="Matton D.P."/>
        </authorList>
    </citation>
    <scope>NUCLEOTIDE SEQUENCE</scope>
</reference>
<evidence type="ECO:0000313" key="1">
    <source>
        <dbReference type="EMBL" id="JAP09722.1"/>
    </source>
</evidence>
<sequence length="82" mass="9125">MGYGYLQTRVFNHFAIPLGKGIKGTIKQAISLTTLIECECVEGRTGNKGKSQLSELLEQQEQLKHELEEMTVIMASRNAEIA</sequence>